<organism evidence="1">
    <name type="scientific">Arundo donax</name>
    <name type="common">Giant reed</name>
    <name type="synonym">Donax arundinaceus</name>
    <dbReference type="NCBI Taxonomy" id="35708"/>
    <lineage>
        <taxon>Eukaryota</taxon>
        <taxon>Viridiplantae</taxon>
        <taxon>Streptophyta</taxon>
        <taxon>Embryophyta</taxon>
        <taxon>Tracheophyta</taxon>
        <taxon>Spermatophyta</taxon>
        <taxon>Magnoliopsida</taxon>
        <taxon>Liliopsida</taxon>
        <taxon>Poales</taxon>
        <taxon>Poaceae</taxon>
        <taxon>PACMAD clade</taxon>
        <taxon>Arundinoideae</taxon>
        <taxon>Arundineae</taxon>
        <taxon>Arundo</taxon>
    </lineage>
</organism>
<sequence length="50" mass="5475">MARRSSTSSFLTIEAGSVGRRQIHGHCRRGADLLPPAHLVDHDDLIVVLL</sequence>
<proteinExistence type="predicted"/>
<accession>A0A0A9C8T3</accession>
<evidence type="ECO:0000313" key="1">
    <source>
        <dbReference type="EMBL" id="JAD70873.1"/>
    </source>
</evidence>
<name>A0A0A9C8T3_ARUDO</name>
<reference evidence="1" key="1">
    <citation type="submission" date="2014-09" db="EMBL/GenBank/DDBJ databases">
        <authorList>
            <person name="Magalhaes I.L.F."/>
            <person name="Oliveira U."/>
            <person name="Santos F.R."/>
            <person name="Vidigal T.H.D.A."/>
            <person name="Brescovit A.D."/>
            <person name="Santos A.J."/>
        </authorList>
    </citation>
    <scope>NUCLEOTIDE SEQUENCE</scope>
    <source>
        <tissue evidence="1">Shoot tissue taken approximately 20 cm above the soil surface</tissue>
    </source>
</reference>
<dbReference type="AlphaFoldDB" id="A0A0A9C8T3"/>
<reference evidence="1" key="2">
    <citation type="journal article" date="2015" name="Data Brief">
        <title>Shoot transcriptome of the giant reed, Arundo donax.</title>
        <authorList>
            <person name="Barrero R.A."/>
            <person name="Guerrero F.D."/>
            <person name="Moolhuijzen P."/>
            <person name="Goolsby J.A."/>
            <person name="Tidwell J."/>
            <person name="Bellgard S.E."/>
            <person name="Bellgard M.I."/>
        </authorList>
    </citation>
    <scope>NUCLEOTIDE SEQUENCE</scope>
    <source>
        <tissue evidence="1">Shoot tissue taken approximately 20 cm above the soil surface</tissue>
    </source>
</reference>
<protein>
    <submittedName>
        <fullName evidence="1">Uncharacterized protein</fullName>
    </submittedName>
</protein>
<dbReference type="EMBL" id="GBRH01227022">
    <property type="protein sequence ID" value="JAD70873.1"/>
    <property type="molecule type" value="Transcribed_RNA"/>
</dbReference>